<feature type="compositionally biased region" description="Basic residues" evidence="1">
    <location>
        <begin position="11"/>
        <end position="20"/>
    </location>
</feature>
<dbReference type="Proteomes" id="UP000027195">
    <property type="component" value="Unassembled WGS sequence"/>
</dbReference>
<dbReference type="EMBL" id="KL198058">
    <property type="protein sequence ID" value="KDQ11457.1"/>
    <property type="molecule type" value="Genomic_DNA"/>
</dbReference>
<evidence type="ECO:0000313" key="2">
    <source>
        <dbReference type="EMBL" id="KDQ11457.1"/>
    </source>
</evidence>
<name>A0A067MHU3_BOTB1</name>
<feature type="compositionally biased region" description="Polar residues" evidence="1">
    <location>
        <begin position="68"/>
        <end position="84"/>
    </location>
</feature>
<evidence type="ECO:0000313" key="3">
    <source>
        <dbReference type="Proteomes" id="UP000027195"/>
    </source>
</evidence>
<accession>A0A067MHU3</accession>
<dbReference type="HOGENOM" id="CLU_1073594_0_0_1"/>
<keyword evidence="3" id="KW-1185">Reference proteome</keyword>
<feature type="compositionally biased region" description="Polar residues" evidence="1">
    <location>
        <begin position="164"/>
        <end position="173"/>
    </location>
</feature>
<dbReference type="InParanoid" id="A0A067MHU3"/>
<dbReference type="AlphaFoldDB" id="A0A067MHU3"/>
<evidence type="ECO:0000256" key="1">
    <source>
        <dbReference type="SAM" id="MobiDB-lite"/>
    </source>
</evidence>
<gene>
    <name evidence="2" type="ORF">BOTBODRAFT_147191</name>
</gene>
<protein>
    <submittedName>
        <fullName evidence="2">Uncharacterized protein</fullName>
    </submittedName>
</protein>
<reference evidence="3" key="1">
    <citation type="journal article" date="2014" name="Proc. Natl. Acad. Sci. U.S.A.">
        <title>Extensive sampling of basidiomycete genomes demonstrates inadequacy of the white-rot/brown-rot paradigm for wood decay fungi.</title>
        <authorList>
            <person name="Riley R."/>
            <person name="Salamov A.A."/>
            <person name="Brown D.W."/>
            <person name="Nagy L.G."/>
            <person name="Floudas D."/>
            <person name="Held B.W."/>
            <person name="Levasseur A."/>
            <person name="Lombard V."/>
            <person name="Morin E."/>
            <person name="Otillar R."/>
            <person name="Lindquist E.A."/>
            <person name="Sun H."/>
            <person name="LaButti K.M."/>
            <person name="Schmutz J."/>
            <person name="Jabbour D."/>
            <person name="Luo H."/>
            <person name="Baker S.E."/>
            <person name="Pisabarro A.G."/>
            <person name="Walton J.D."/>
            <person name="Blanchette R.A."/>
            <person name="Henrissat B."/>
            <person name="Martin F."/>
            <person name="Cullen D."/>
            <person name="Hibbett D.S."/>
            <person name="Grigoriev I.V."/>
        </authorList>
    </citation>
    <scope>NUCLEOTIDE SEQUENCE [LARGE SCALE GENOMIC DNA]</scope>
    <source>
        <strain evidence="3">FD-172 SS1</strain>
    </source>
</reference>
<feature type="compositionally biased region" description="Basic and acidic residues" evidence="1">
    <location>
        <begin position="100"/>
        <end position="113"/>
    </location>
</feature>
<proteinExistence type="predicted"/>
<sequence>MEVYTEANAVAKRRRRRRPRNDRVSVACIRKLGVDGYDPLDRGSRTRYDLRQTLSDFDRVPSAASTKTLHSTYSSSGYSRTAESNPLRFHFDPLKPAQTLHDRTNGMPREKGPFDGTQFNRKRPQCGTYREGLNGMMTKVMSVFITVQVPGTVRLELRRGNRTSARASYSSPTPLDVVQGGHKPAHSSLAGAPRTPQYHELEPTLTTIAYSGLSGLGGEGGEAIPIIESQSSTPARMTGLPAPGTADRLYRSFRLPRLG</sequence>
<feature type="region of interest" description="Disordered" evidence="1">
    <location>
        <begin position="68"/>
        <end position="125"/>
    </location>
</feature>
<feature type="region of interest" description="Disordered" evidence="1">
    <location>
        <begin position="164"/>
        <end position="195"/>
    </location>
</feature>
<organism evidence="2 3">
    <name type="scientific">Botryobasidium botryosum (strain FD-172 SS1)</name>
    <dbReference type="NCBI Taxonomy" id="930990"/>
    <lineage>
        <taxon>Eukaryota</taxon>
        <taxon>Fungi</taxon>
        <taxon>Dikarya</taxon>
        <taxon>Basidiomycota</taxon>
        <taxon>Agaricomycotina</taxon>
        <taxon>Agaricomycetes</taxon>
        <taxon>Cantharellales</taxon>
        <taxon>Botryobasidiaceae</taxon>
        <taxon>Botryobasidium</taxon>
    </lineage>
</organism>
<feature type="region of interest" description="Disordered" evidence="1">
    <location>
        <begin position="1"/>
        <end position="22"/>
    </location>
</feature>